<dbReference type="SUPFAM" id="SSF56935">
    <property type="entry name" value="Porins"/>
    <property type="match status" value="1"/>
</dbReference>
<protein>
    <submittedName>
        <fullName evidence="2">Uncharacterized protein</fullName>
    </submittedName>
</protein>
<reference evidence="3" key="1">
    <citation type="journal article" date="2019" name="Int. J. Syst. Evol. Microbiol.">
        <title>The Global Catalogue of Microorganisms (GCM) 10K type strain sequencing project: providing services to taxonomists for standard genome sequencing and annotation.</title>
        <authorList>
            <consortium name="The Broad Institute Genomics Platform"/>
            <consortium name="The Broad Institute Genome Sequencing Center for Infectious Disease"/>
            <person name="Wu L."/>
            <person name="Ma J."/>
        </authorList>
    </citation>
    <scope>NUCLEOTIDE SEQUENCE [LARGE SCALE GENOMIC DNA]</scope>
    <source>
        <strain evidence="3">KCTC 32514</strain>
    </source>
</reference>
<evidence type="ECO:0000313" key="2">
    <source>
        <dbReference type="EMBL" id="MFD2914090.1"/>
    </source>
</evidence>
<keyword evidence="1" id="KW-0732">Signal</keyword>
<feature type="signal peptide" evidence="1">
    <location>
        <begin position="1"/>
        <end position="20"/>
    </location>
</feature>
<name>A0ABW5ZNS8_9FLAO</name>
<feature type="chain" id="PRO_5046716008" evidence="1">
    <location>
        <begin position="21"/>
        <end position="302"/>
    </location>
</feature>
<dbReference type="Proteomes" id="UP001597548">
    <property type="component" value="Unassembled WGS sequence"/>
</dbReference>
<evidence type="ECO:0000256" key="1">
    <source>
        <dbReference type="SAM" id="SignalP"/>
    </source>
</evidence>
<evidence type="ECO:0000313" key="3">
    <source>
        <dbReference type="Proteomes" id="UP001597548"/>
    </source>
</evidence>
<dbReference type="EMBL" id="JBHUOS010000001">
    <property type="protein sequence ID" value="MFD2914090.1"/>
    <property type="molecule type" value="Genomic_DNA"/>
</dbReference>
<dbReference type="RefSeq" id="WP_194507180.1">
    <property type="nucleotide sequence ID" value="NZ_JADILU010000002.1"/>
</dbReference>
<keyword evidence="3" id="KW-1185">Reference proteome</keyword>
<proteinExistence type="predicted"/>
<gene>
    <name evidence="2" type="ORF">ACFS29_00435</name>
</gene>
<sequence>MRKKIIYYLAFSLISMVSYGQEVFSTIGVDDLVTLEYEIYPSLNAIELEKKSVVIDFTTLFDKPTIGFGARYTSHSMGFEDYNMHNMFTSFEELHHVSVYAKYRKALANNWNLDATIAPYLASTFNEGITREDFVLSYSAHFIKNWDNDGLKSSLKLGGGYGSLFGKPNFYPLISYSKAVNKKFRYEIGFPITGAYYKINEQSQIDITAQPESIYANNPSGFNIVNESLIDNSKLQFSALKLSIVYTYLFDDNWSSSFSVGYLAASELTIEDSNSNSNNIYDFDSNESVSLNIGISFNINNK</sequence>
<organism evidence="2 3">
    <name type="scientific">Psychroserpens luteus</name>
    <dbReference type="NCBI Taxonomy" id="1434066"/>
    <lineage>
        <taxon>Bacteria</taxon>
        <taxon>Pseudomonadati</taxon>
        <taxon>Bacteroidota</taxon>
        <taxon>Flavobacteriia</taxon>
        <taxon>Flavobacteriales</taxon>
        <taxon>Flavobacteriaceae</taxon>
        <taxon>Psychroserpens</taxon>
    </lineage>
</organism>
<comment type="caution">
    <text evidence="2">The sequence shown here is derived from an EMBL/GenBank/DDBJ whole genome shotgun (WGS) entry which is preliminary data.</text>
</comment>
<accession>A0ABW5ZNS8</accession>